<dbReference type="Gene3D" id="1.10.1270.20">
    <property type="entry name" value="tRNA(m1g37)methyltransferase, domain 2"/>
    <property type="match status" value="1"/>
</dbReference>
<comment type="caution">
    <text evidence="19">The sequence shown here is derived from an EMBL/GenBank/DDBJ whole genome shotgun (WGS) entry which is preliminary data.</text>
</comment>
<evidence type="ECO:0000256" key="4">
    <source>
        <dbReference type="ARBA" id="ARBA00011738"/>
    </source>
</evidence>
<dbReference type="PATRIC" id="fig|1618336.3.peg.294"/>
<dbReference type="CDD" id="cd18080">
    <property type="entry name" value="TrmD-like"/>
    <property type="match status" value="1"/>
</dbReference>
<dbReference type="InterPro" id="IPR029026">
    <property type="entry name" value="tRNA_m1G_MTases_N"/>
</dbReference>
<comment type="subcellular location">
    <subcellularLocation>
        <location evidence="2 15 17">Cytoplasm</location>
    </subcellularLocation>
</comment>
<dbReference type="STRING" id="1618336.US94_C0014G0007"/>
<keyword evidence="11 15" id="KW-0819">tRNA processing</keyword>
<evidence type="ECO:0000256" key="5">
    <source>
        <dbReference type="ARBA" id="ARBA00012807"/>
    </source>
</evidence>
<evidence type="ECO:0000313" key="20">
    <source>
        <dbReference type="Proteomes" id="UP000034498"/>
    </source>
</evidence>
<dbReference type="PIRSF" id="PIRSF000386">
    <property type="entry name" value="tRNA_mtase"/>
    <property type="match status" value="1"/>
</dbReference>
<dbReference type="NCBIfam" id="TIGR00088">
    <property type="entry name" value="trmD"/>
    <property type="match status" value="1"/>
</dbReference>
<dbReference type="HAMAP" id="MF_00605">
    <property type="entry name" value="TrmD"/>
    <property type="match status" value="1"/>
</dbReference>
<dbReference type="EMBL" id="LBUX01000014">
    <property type="protein sequence ID" value="KKQ74089.1"/>
    <property type="molecule type" value="Genomic_DNA"/>
</dbReference>
<accession>A0A0G0MK77</accession>
<keyword evidence="9 15" id="KW-0808">Transferase</keyword>
<dbReference type="InterPro" id="IPR002649">
    <property type="entry name" value="tRNA_m1G_MeTrfase_TrmD"/>
</dbReference>
<protein>
    <recommendedName>
        <fullName evidence="6 15">tRNA (guanine-N(1)-)-methyltransferase</fullName>
        <ecNumber evidence="5 15">2.1.1.228</ecNumber>
    </recommendedName>
    <alternativeName>
        <fullName evidence="12 15">M1G-methyltransferase</fullName>
    </alternativeName>
    <alternativeName>
        <fullName evidence="13 15">tRNA [GM37] methyltransferase</fullName>
    </alternativeName>
</protein>
<dbReference type="InterPro" id="IPR023148">
    <property type="entry name" value="tRNA_m1G_MeTrfase_C_sf"/>
</dbReference>
<reference evidence="19 20" key="1">
    <citation type="journal article" date="2015" name="Nature">
        <title>rRNA introns, odd ribosomes, and small enigmatic genomes across a large radiation of phyla.</title>
        <authorList>
            <person name="Brown C.T."/>
            <person name="Hug L.A."/>
            <person name="Thomas B.C."/>
            <person name="Sharon I."/>
            <person name="Castelle C.J."/>
            <person name="Singh A."/>
            <person name="Wilkins M.J."/>
            <person name="Williams K.H."/>
            <person name="Banfield J.F."/>
        </authorList>
    </citation>
    <scope>NUCLEOTIDE SEQUENCE [LARGE SCALE GENOMIC DNA]</scope>
</reference>
<keyword evidence="7 15" id="KW-0963">Cytoplasm</keyword>
<dbReference type="InterPro" id="IPR016009">
    <property type="entry name" value="tRNA_MeTrfase_TRMD/TRM10"/>
</dbReference>
<dbReference type="Gene3D" id="3.40.1280.10">
    <property type="match status" value="1"/>
</dbReference>
<dbReference type="InterPro" id="IPR029028">
    <property type="entry name" value="Alpha/beta_knot_MTases"/>
</dbReference>
<comment type="function">
    <text evidence="1 15 17">Specifically methylates guanosine-37 in various tRNAs.</text>
</comment>
<dbReference type="Proteomes" id="UP000034498">
    <property type="component" value="Unassembled WGS sequence"/>
</dbReference>
<dbReference type="GO" id="GO:0005829">
    <property type="term" value="C:cytosol"/>
    <property type="evidence" value="ECO:0007669"/>
    <property type="project" value="TreeGrafter"/>
</dbReference>
<feature type="binding site" evidence="15 16">
    <location>
        <position position="112"/>
    </location>
    <ligand>
        <name>S-adenosyl-L-methionine</name>
        <dbReference type="ChEBI" id="CHEBI:59789"/>
    </ligand>
</feature>
<comment type="similarity">
    <text evidence="3 15 17">Belongs to the RNA methyltransferase TrmD family.</text>
</comment>
<evidence type="ECO:0000256" key="15">
    <source>
        <dbReference type="HAMAP-Rule" id="MF_00605"/>
    </source>
</evidence>
<evidence type="ECO:0000256" key="11">
    <source>
        <dbReference type="ARBA" id="ARBA00022694"/>
    </source>
</evidence>
<evidence type="ECO:0000259" key="18">
    <source>
        <dbReference type="Pfam" id="PF01746"/>
    </source>
</evidence>
<sequence>MTFKIITTQPGIYDSFFKIGLIGRGIDKKIIDIKIFNLHDFAFDKHKSIDDTPYGGGAGMVMRVDVMANALSKIKLKFKKIKTILLTPQGCKFGQKDAKRLAKEKNLILISGRFEGYDERIRDLVDEEISIGDYVLTSGDLPAMVLIDTISRQIFIEKKESIIEESFSNGLIEYPQYTRPEKFKDKKVPEILLSGNHQKIIDWRKKESLKKTEKRRSSL</sequence>
<dbReference type="Pfam" id="PF01746">
    <property type="entry name" value="tRNA_m1G_MT"/>
    <property type="match status" value="1"/>
</dbReference>
<comment type="subunit">
    <text evidence="4 15 17">Homodimer.</text>
</comment>
<dbReference type="EC" id="2.1.1.228" evidence="5 15"/>
<dbReference type="SUPFAM" id="SSF75217">
    <property type="entry name" value="alpha/beta knot"/>
    <property type="match status" value="1"/>
</dbReference>
<organism evidence="19 20">
    <name type="scientific">Berkelbacteria bacterium GW2011_GWB1_38_5</name>
    <dbReference type="NCBI Taxonomy" id="1618336"/>
    <lineage>
        <taxon>Bacteria</taxon>
        <taxon>Candidatus Berkelbacteria</taxon>
    </lineage>
</organism>
<evidence type="ECO:0000256" key="6">
    <source>
        <dbReference type="ARBA" id="ARBA00014679"/>
    </source>
</evidence>
<feature type="binding site" evidence="15 16">
    <location>
        <begin position="131"/>
        <end position="136"/>
    </location>
    <ligand>
        <name>S-adenosyl-L-methionine</name>
        <dbReference type="ChEBI" id="CHEBI:59789"/>
    </ligand>
</feature>
<evidence type="ECO:0000313" key="19">
    <source>
        <dbReference type="EMBL" id="KKQ74089.1"/>
    </source>
</evidence>
<comment type="catalytic activity">
    <reaction evidence="14 15 17">
        <text>guanosine(37) in tRNA + S-adenosyl-L-methionine = N(1)-methylguanosine(37) in tRNA + S-adenosyl-L-homocysteine + H(+)</text>
        <dbReference type="Rhea" id="RHEA:36899"/>
        <dbReference type="Rhea" id="RHEA-COMP:10145"/>
        <dbReference type="Rhea" id="RHEA-COMP:10147"/>
        <dbReference type="ChEBI" id="CHEBI:15378"/>
        <dbReference type="ChEBI" id="CHEBI:57856"/>
        <dbReference type="ChEBI" id="CHEBI:59789"/>
        <dbReference type="ChEBI" id="CHEBI:73542"/>
        <dbReference type="ChEBI" id="CHEBI:74269"/>
        <dbReference type="EC" id="2.1.1.228"/>
    </reaction>
</comment>
<evidence type="ECO:0000256" key="17">
    <source>
        <dbReference type="RuleBase" id="RU003464"/>
    </source>
</evidence>
<proteinExistence type="inferred from homology"/>
<evidence type="ECO:0000256" key="9">
    <source>
        <dbReference type="ARBA" id="ARBA00022679"/>
    </source>
</evidence>
<evidence type="ECO:0000256" key="3">
    <source>
        <dbReference type="ARBA" id="ARBA00007630"/>
    </source>
</evidence>
<evidence type="ECO:0000256" key="7">
    <source>
        <dbReference type="ARBA" id="ARBA00022490"/>
    </source>
</evidence>
<gene>
    <name evidence="15" type="primary">trmD</name>
    <name evidence="19" type="ORF">US94_C0014G0007</name>
</gene>
<dbReference type="GO" id="GO:0052906">
    <property type="term" value="F:tRNA (guanine(37)-N1)-methyltransferase activity"/>
    <property type="evidence" value="ECO:0007669"/>
    <property type="project" value="UniProtKB-UniRule"/>
</dbReference>
<dbReference type="PANTHER" id="PTHR46417:SF1">
    <property type="entry name" value="TRNA (GUANINE-N(1)-)-METHYLTRANSFERASE"/>
    <property type="match status" value="1"/>
</dbReference>
<evidence type="ECO:0000256" key="13">
    <source>
        <dbReference type="ARBA" id="ARBA00033392"/>
    </source>
</evidence>
<dbReference type="NCBIfam" id="NF000648">
    <property type="entry name" value="PRK00026.1"/>
    <property type="match status" value="1"/>
</dbReference>
<evidence type="ECO:0000256" key="8">
    <source>
        <dbReference type="ARBA" id="ARBA00022603"/>
    </source>
</evidence>
<feature type="domain" description="tRNA methyltransferase TRMD/TRM10-type" evidence="18">
    <location>
        <begin position="1"/>
        <end position="219"/>
    </location>
</feature>
<name>A0A0G0MK77_9BACT</name>
<keyword evidence="10 15" id="KW-0949">S-adenosyl-L-methionine</keyword>
<evidence type="ECO:0000256" key="2">
    <source>
        <dbReference type="ARBA" id="ARBA00004496"/>
    </source>
</evidence>
<evidence type="ECO:0000256" key="14">
    <source>
        <dbReference type="ARBA" id="ARBA00047783"/>
    </source>
</evidence>
<keyword evidence="8 15" id="KW-0489">Methyltransferase</keyword>
<evidence type="ECO:0000256" key="10">
    <source>
        <dbReference type="ARBA" id="ARBA00022691"/>
    </source>
</evidence>
<dbReference type="AlphaFoldDB" id="A0A0G0MK77"/>
<dbReference type="GO" id="GO:0002939">
    <property type="term" value="P:tRNA N1-guanine methylation"/>
    <property type="evidence" value="ECO:0007669"/>
    <property type="project" value="TreeGrafter"/>
</dbReference>
<evidence type="ECO:0000256" key="1">
    <source>
        <dbReference type="ARBA" id="ARBA00002634"/>
    </source>
</evidence>
<evidence type="ECO:0000256" key="16">
    <source>
        <dbReference type="PIRSR" id="PIRSR000386-1"/>
    </source>
</evidence>
<evidence type="ECO:0000256" key="12">
    <source>
        <dbReference type="ARBA" id="ARBA00029736"/>
    </source>
</evidence>
<dbReference type="PANTHER" id="PTHR46417">
    <property type="entry name" value="TRNA (GUANINE-N(1)-)-METHYLTRANSFERASE"/>
    <property type="match status" value="1"/>
</dbReference>